<name>A0A4R0YMX3_9GAMM</name>
<evidence type="ECO:0000313" key="2">
    <source>
        <dbReference type="EMBL" id="TCI05893.1"/>
    </source>
</evidence>
<keyword evidence="1" id="KW-0472">Membrane</keyword>
<accession>A0A4R0YMX3</accession>
<evidence type="ECO:0000256" key="1">
    <source>
        <dbReference type="SAM" id="Phobius"/>
    </source>
</evidence>
<organism evidence="2 3">
    <name type="scientific">Dyella soli</name>
    <dbReference type="NCBI Taxonomy" id="522319"/>
    <lineage>
        <taxon>Bacteria</taxon>
        <taxon>Pseudomonadati</taxon>
        <taxon>Pseudomonadota</taxon>
        <taxon>Gammaproteobacteria</taxon>
        <taxon>Lysobacterales</taxon>
        <taxon>Rhodanobacteraceae</taxon>
        <taxon>Dyella</taxon>
    </lineage>
</organism>
<proteinExistence type="predicted"/>
<comment type="caution">
    <text evidence="2">The sequence shown here is derived from an EMBL/GenBank/DDBJ whole genome shotgun (WGS) entry which is preliminary data.</text>
</comment>
<evidence type="ECO:0000313" key="3">
    <source>
        <dbReference type="Proteomes" id="UP000291822"/>
    </source>
</evidence>
<feature type="transmembrane region" description="Helical" evidence="1">
    <location>
        <begin position="111"/>
        <end position="131"/>
    </location>
</feature>
<sequence>MDYWIQRIAALRPWQRWTLTILSICVFSTLTGTALATPSRLLRVACIAGIVGMTYVLAIMGRAISCGGERVRKEDSRYMREIMIATALYMVVMLVVWPLQKHTDVLGLRYAAAISPLVPLAMMIRAMVRYVMACDEFMQRMNLLALSWATGVVAFGSMAAGFLSSAKLIELDGTAFILVYPAMCIVYGLALAWNKRRYS</sequence>
<feature type="transmembrane region" description="Helical" evidence="1">
    <location>
        <begin position="143"/>
        <end position="163"/>
    </location>
</feature>
<dbReference type="AlphaFoldDB" id="A0A4R0YMX3"/>
<dbReference type="Proteomes" id="UP000291822">
    <property type="component" value="Unassembled WGS sequence"/>
</dbReference>
<keyword evidence="3" id="KW-1185">Reference proteome</keyword>
<dbReference type="RefSeq" id="WP_131152712.1">
    <property type="nucleotide sequence ID" value="NZ_SJTG01000008.1"/>
</dbReference>
<feature type="transmembrane region" description="Helical" evidence="1">
    <location>
        <begin position="17"/>
        <end position="35"/>
    </location>
</feature>
<protein>
    <submittedName>
        <fullName evidence="2">Uncharacterized protein</fullName>
    </submittedName>
</protein>
<feature type="transmembrane region" description="Helical" evidence="1">
    <location>
        <begin position="82"/>
        <end position="99"/>
    </location>
</feature>
<gene>
    <name evidence="2" type="ORF">EZM97_35835</name>
</gene>
<feature type="transmembrane region" description="Helical" evidence="1">
    <location>
        <begin position="175"/>
        <end position="193"/>
    </location>
</feature>
<feature type="transmembrane region" description="Helical" evidence="1">
    <location>
        <begin position="41"/>
        <end position="61"/>
    </location>
</feature>
<keyword evidence="1" id="KW-1133">Transmembrane helix</keyword>
<dbReference type="EMBL" id="SJTG01000008">
    <property type="protein sequence ID" value="TCI05893.1"/>
    <property type="molecule type" value="Genomic_DNA"/>
</dbReference>
<reference evidence="2 3" key="1">
    <citation type="submission" date="2019-02" db="EMBL/GenBank/DDBJ databases">
        <title>Dyella amyloliquefaciens sp. nov., isolated from forest soil.</title>
        <authorList>
            <person name="Gao Z.-H."/>
            <person name="Qiu L.-H."/>
        </authorList>
    </citation>
    <scope>NUCLEOTIDE SEQUENCE [LARGE SCALE GENOMIC DNA]</scope>
    <source>
        <strain evidence="2 3">KACC 12747</strain>
    </source>
</reference>
<keyword evidence="1" id="KW-0812">Transmembrane</keyword>